<organism evidence="1 2">
    <name type="scientific">Choiromyces venosus 120613-1</name>
    <dbReference type="NCBI Taxonomy" id="1336337"/>
    <lineage>
        <taxon>Eukaryota</taxon>
        <taxon>Fungi</taxon>
        <taxon>Dikarya</taxon>
        <taxon>Ascomycota</taxon>
        <taxon>Pezizomycotina</taxon>
        <taxon>Pezizomycetes</taxon>
        <taxon>Pezizales</taxon>
        <taxon>Tuberaceae</taxon>
        <taxon>Choiromyces</taxon>
    </lineage>
</organism>
<dbReference type="GO" id="GO:0003676">
    <property type="term" value="F:nucleic acid binding"/>
    <property type="evidence" value="ECO:0007669"/>
    <property type="project" value="InterPro"/>
</dbReference>
<dbReference type="Gene3D" id="3.30.420.10">
    <property type="entry name" value="Ribonuclease H-like superfamily/Ribonuclease H"/>
    <property type="match status" value="1"/>
</dbReference>
<feature type="non-terminal residue" evidence="1">
    <location>
        <position position="1"/>
    </location>
</feature>
<evidence type="ECO:0000313" key="2">
    <source>
        <dbReference type="Proteomes" id="UP000276215"/>
    </source>
</evidence>
<gene>
    <name evidence="1" type="ORF">L873DRAFT_1681315</name>
</gene>
<accession>A0A3N4JPA0</accession>
<proteinExistence type="predicted"/>
<sequence>KIIKDNVKTHGVRPNQEISLAFGIQKLPLPACSPDLNLIENNIDEQPHCEDQLWEVIEEEWEAIDQTKIDRLVDSMPFRLQTVIDAGGSYIKW</sequence>
<name>A0A3N4JPA0_9PEZI</name>
<dbReference type="EMBL" id="ML120382">
    <property type="protein sequence ID" value="RPB00096.1"/>
    <property type="molecule type" value="Genomic_DNA"/>
</dbReference>
<evidence type="ECO:0000313" key="1">
    <source>
        <dbReference type="EMBL" id="RPB00096.1"/>
    </source>
</evidence>
<reference evidence="1 2" key="1">
    <citation type="journal article" date="2018" name="Nat. Ecol. Evol.">
        <title>Pezizomycetes genomes reveal the molecular basis of ectomycorrhizal truffle lifestyle.</title>
        <authorList>
            <person name="Murat C."/>
            <person name="Payen T."/>
            <person name="Noel B."/>
            <person name="Kuo A."/>
            <person name="Morin E."/>
            <person name="Chen J."/>
            <person name="Kohler A."/>
            <person name="Krizsan K."/>
            <person name="Balestrini R."/>
            <person name="Da Silva C."/>
            <person name="Montanini B."/>
            <person name="Hainaut M."/>
            <person name="Levati E."/>
            <person name="Barry K.W."/>
            <person name="Belfiori B."/>
            <person name="Cichocki N."/>
            <person name="Clum A."/>
            <person name="Dockter R.B."/>
            <person name="Fauchery L."/>
            <person name="Guy J."/>
            <person name="Iotti M."/>
            <person name="Le Tacon F."/>
            <person name="Lindquist E.A."/>
            <person name="Lipzen A."/>
            <person name="Malagnac F."/>
            <person name="Mello A."/>
            <person name="Molinier V."/>
            <person name="Miyauchi S."/>
            <person name="Poulain J."/>
            <person name="Riccioni C."/>
            <person name="Rubini A."/>
            <person name="Sitrit Y."/>
            <person name="Splivallo R."/>
            <person name="Traeger S."/>
            <person name="Wang M."/>
            <person name="Zifcakova L."/>
            <person name="Wipf D."/>
            <person name="Zambonelli A."/>
            <person name="Paolocci F."/>
            <person name="Nowrousian M."/>
            <person name="Ottonello S."/>
            <person name="Baldrian P."/>
            <person name="Spatafora J.W."/>
            <person name="Henrissat B."/>
            <person name="Nagy L.G."/>
            <person name="Aury J.M."/>
            <person name="Wincker P."/>
            <person name="Grigoriev I.V."/>
            <person name="Bonfante P."/>
            <person name="Martin F.M."/>
        </authorList>
    </citation>
    <scope>NUCLEOTIDE SEQUENCE [LARGE SCALE GENOMIC DNA]</scope>
    <source>
        <strain evidence="1 2">120613-1</strain>
    </source>
</reference>
<dbReference type="InterPro" id="IPR036397">
    <property type="entry name" value="RNaseH_sf"/>
</dbReference>
<dbReference type="AlphaFoldDB" id="A0A3N4JPA0"/>
<dbReference type="Proteomes" id="UP000276215">
    <property type="component" value="Unassembled WGS sequence"/>
</dbReference>
<protein>
    <submittedName>
        <fullName evidence="1">Transposable element Tc1 transposase</fullName>
    </submittedName>
</protein>
<keyword evidence="2" id="KW-1185">Reference proteome</keyword>
<dbReference type="OrthoDB" id="5410741at2759"/>